<comment type="subcellular location">
    <subcellularLocation>
        <location evidence="1">Membrane</location>
        <topology evidence="1">Multi-pass membrane protein</topology>
    </subcellularLocation>
</comment>
<evidence type="ECO:0000256" key="3">
    <source>
        <dbReference type="ARBA" id="ARBA00022692"/>
    </source>
</evidence>
<dbReference type="PANTHER" id="PTHR38459">
    <property type="entry name" value="PROPHAGE BACTOPRENOL-LINKED GLUCOSE TRANSLOCASE HOMOLOG"/>
    <property type="match status" value="1"/>
</dbReference>
<dbReference type="InterPro" id="IPR007267">
    <property type="entry name" value="GtrA_DPMS_TM"/>
</dbReference>
<keyword evidence="5 6" id="KW-0472">Membrane</keyword>
<dbReference type="RefSeq" id="WP_160835262.1">
    <property type="nucleotide sequence ID" value="NZ_WMET01000001.1"/>
</dbReference>
<evidence type="ECO:0000256" key="1">
    <source>
        <dbReference type="ARBA" id="ARBA00004141"/>
    </source>
</evidence>
<feature type="transmembrane region" description="Helical" evidence="6">
    <location>
        <begin position="107"/>
        <end position="125"/>
    </location>
</feature>
<keyword evidence="4 6" id="KW-1133">Transmembrane helix</keyword>
<sequence length="129" mass="14012">MRLSVRSNPWQFLKFSAVGGLNTVVDFTVFFLLSSAGLPYMAAQLLSYSCGVANSYVWNSRFTFKAEGGMKAFVKFIGVNLFTLIITTALLIGSVETAGLPVLPAKAAATLGGLFINYGLSRWWVFSSH</sequence>
<protein>
    <submittedName>
        <fullName evidence="8">GtrA family protein</fullName>
    </submittedName>
</protein>
<dbReference type="Proteomes" id="UP000460949">
    <property type="component" value="Unassembled WGS sequence"/>
</dbReference>
<feature type="transmembrane region" description="Helical" evidence="6">
    <location>
        <begin position="72"/>
        <end position="95"/>
    </location>
</feature>
<dbReference type="GO" id="GO:0005886">
    <property type="term" value="C:plasma membrane"/>
    <property type="evidence" value="ECO:0007669"/>
    <property type="project" value="TreeGrafter"/>
</dbReference>
<keyword evidence="3 6" id="KW-0812">Transmembrane</keyword>
<dbReference type="GO" id="GO:0000271">
    <property type="term" value="P:polysaccharide biosynthetic process"/>
    <property type="evidence" value="ECO:0007669"/>
    <property type="project" value="InterPro"/>
</dbReference>
<evidence type="ECO:0000256" key="6">
    <source>
        <dbReference type="SAM" id="Phobius"/>
    </source>
</evidence>
<gene>
    <name evidence="8" type="ORF">GLW04_02900</name>
</gene>
<dbReference type="InterPro" id="IPR051401">
    <property type="entry name" value="GtrA_CellWall_Glycosyl"/>
</dbReference>
<reference evidence="8 9" key="1">
    <citation type="submission" date="2019-11" db="EMBL/GenBank/DDBJ databases">
        <title>Genome sequences of 17 halophilic strains isolated from different environments.</title>
        <authorList>
            <person name="Furrow R.E."/>
        </authorList>
    </citation>
    <scope>NUCLEOTIDE SEQUENCE [LARGE SCALE GENOMIC DNA]</scope>
    <source>
        <strain evidence="8 9">22511_23_Filter</strain>
    </source>
</reference>
<evidence type="ECO:0000256" key="2">
    <source>
        <dbReference type="ARBA" id="ARBA00009399"/>
    </source>
</evidence>
<feature type="transmembrane region" description="Helical" evidence="6">
    <location>
        <begin position="40"/>
        <end position="60"/>
    </location>
</feature>
<dbReference type="PANTHER" id="PTHR38459:SF1">
    <property type="entry name" value="PROPHAGE BACTOPRENOL-LINKED GLUCOSE TRANSLOCASE HOMOLOG"/>
    <property type="match status" value="1"/>
</dbReference>
<evidence type="ECO:0000313" key="9">
    <source>
        <dbReference type="Proteomes" id="UP000460949"/>
    </source>
</evidence>
<organism evidence="8 9">
    <name type="scientific">Halobacillus litoralis</name>
    <dbReference type="NCBI Taxonomy" id="45668"/>
    <lineage>
        <taxon>Bacteria</taxon>
        <taxon>Bacillati</taxon>
        <taxon>Bacillota</taxon>
        <taxon>Bacilli</taxon>
        <taxon>Bacillales</taxon>
        <taxon>Bacillaceae</taxon>
        <taxon>Halobacillus</taxon>
    </lineage>
</organism>
<comment type="caution">
    <text evidence="8">The sequence shown here is derived from an EMBL/GenBank/DDBJ whole genome shotgun (WGS) entry which is preliminary data.</text>
</comment>
<dbReference type="AlphaFoldDB" id="A0A845DMH7"/>
<proteinExistence type="inferred from homology"/>
<accession>A0A845DMH7</accession>
<evidence type="ECO:0000313" key="8">
    <source>
        <dbReference type="EMBL" id="MYL18821.1"/>
    </source>
</evidence>
<dbReference type="EMBL" id="WMET01000001">
    <property type="protein sequence ID" value="MYL18821.1"/>
    <property type="molecule type" value="Genomic_DNA"/>
</dbReference>
<feature type="transmembrane region" description="Helical" evidence="6">
    <location>
        <begin position="12"/>
        <end position="34"/>
    </location>
</feature>
<comment type="similarity">
    <text evidence="2">Belongs to the GtrA family.</text>
</comment>
<dbReference type="Pfam" id="PF04138">
    <property type="entry name" value="GtrA_DPMS_TM"/>
    <property type="match status" value="1"/>
</dbReference>
<name>A0A845DMH7_9BACI</name>
<feature type="domain" description="GtrA/DPMS transmembrane" evidence="7">
    <location>
        <begin position="14"/>
        <end position="126"/>
    </location>
</feature>
<evidence type="ECO:0000259" key="7">
    <source>
        <dbReference type="Pfam" id="PF04138"/>
    </source>
</evidence>
<evidence type="ECO:0000256" key="4">
    <source>
        <dbReference type="ARBA" id="ARBA00022989"/>
    </source>
</evidence>
<evidence type="ECO:0000256" key="5">
    <source>
        <dbReference type="ARBA" id="ARBA00023136"/>
    </source>
</evidence>